<dbReference type="InterPro" id="IPR029058">
    <property type="entry name" value="AB_hydrolase_fold"/>
</dbReference>
<evidence type="ECO:0000313" key="3">
    <source>
        <dbReference type="EMBL" id="CBK41928.1"/>
    </source>
</evidence>
<accession>D8PFB9</accession>
<dbReference type="AlphaFoldDB" id="D8PFB9"/>
<evidence type="ECO:0000313" key="4">
    <source>
        <dbReference type="Proteomes" id="UP000001660"/>
    </source>
</evidence>
<dbReference type="KEGG" id="nde:NIDE2212"/>
<dbReference type="InterPro" id="IPR055803">
    <property type="entry name" value="DUF7379"/>
</dbReference>
<reference evidence="3 4" key="1">
    <citation type="journal article" date="2010" name="Proc. Natl. Acad. Sci. U.S.A.">
        <title>A Nitrospira metagenome illuminates the physiology and evolution of globally important nitrite-oxidizing bacteria.</title>
        <authorList>
            <person name="Lucker S."/>
            <person name="Wagner M."/>
            <person name="Maixner F."/>
            <person name="Pelletier E."/>
            <person name="Koch H."/>
            <person name="Vacherie B."/>
            <person name="Rattei T."/>
            <person name="Sinninghe Damste J."/>
            <person name="Spieck E."/>
            <person name="Le Paslier D."/>
            <person name="Daims H."/>
        </authorList>
    </citation>
    <scope>NUCLEOTIDE SEQUENCE [LARGE SCALE GENOMIC DNA]</scope>
</reference>
<dbReference type="InterPro" id="IPR024983">
    <property type="entry name" value="CHAT_dom"/>
</dbReference>
<evidence type="ECO:0000259" key="1">
    <source>
        <dbReference type="Pfam" id="PF12770"/>
    </source>
</evidence>
<name>D8PFB9_9BACT</name>
<dbReference type="SUPFAM" id="SSF53474">
    <property type="entry name" value="alpha/beta-Hydrolases"/>
    <property type="match status" value="1"/>
</dbReference>
<feature type="domain" description="CHAT" evidence="1">
    <location>
        <begin position="643"/>
        <end position="922"/>
    </location>
</feature>
<gene>
    <name evidence="3" type="ORF">NIDE2212</name>
</gene>
<organism evidence="3 4">
    <name type="scientific">Nitrospira defluvii</name>
    <dbReference type="NCBI Taxonomy" id="330214"/>
    <lineage>
        <taxon>Bacteria</taxon>
        <taxon>Pseudomonadati</taxon>
        <taxon>Nitrospirota</taxon>
        <taxon>Nitrospiria</taxon>
        <taxon>Nitrospirales</taxon>
        <taxon>Nitrospiraceae</taxon>
        <taxon>Nitrospira</taxon>
    </lineage>
</organism>
<dbReference type="Gene3D" id="3.40.50.1820">
    <property type="entry name" value="alpha/beta hydrolase"/>
    <property type="match status" value="1"/>
</dbReference>
<dbReference type="HOGENOM" id="CLU_275538_0_0_0"/>
<dbReference type="EMBL" id="FP929003">
    <property type="protein sequence ID" value="CBK41928.1"/>
    <property type="molecule type" value="Genomic_DNA"/>
</dbReference>
<dbReference type="STRING" id="330214.NIDE2212"/>
<proteinExistence type="predicted"/>
<feature type="domain" description="DUF7379" evidence="2">
    <location>
        <begin position="206"/>
        <end position="385"/>
    </location>
</feature>
<sequence length="1158" mass="127524">MAHKKSGTVSWSTSEGWDVRTMEQARGGRRAAGEVPDPFVANLTATRRWEVEQTLTATPKARRGEAAPAPLTLDVEGAPDDAYIVMTRYASGAIRFHMPTEPARRGTRRGGKRIYRFSIPVPAAPIAEAGGRRGFISAAIKAVVLKVAGKIADFALSKLALLWETATWKLKKQREGWLSLTADSLGAESGLPAADLQTLSASERNLLFIHGTFSSTKAAFRSLAQTRGSNGRTFFEELAAVYGNRIYGFDHFTLSRTPQENVQMLLEALPARPTTFDVITHSRGGLVLRHMVERRDLFGSLADRFVLGRAVLVASPNEGTPLASPDHVTQYTNWLSNVLELFPDNPFTTGVEFVSEALSWIARRLVGGLPGLASMDNKGDIIQALQATPNPPNEAYSALVANYEPDAGVLQRFIDAGADLFFPTANDLVVPTEGGWRVDTGSGGTVTIPGTRVGCFGLGGNLTQQKAVNHVNFFDDPGTVDFLVRALRGEAQPAAPIDIEHDLPSGKRRGAVRTDARPTIATGPALQPPATVSQTVTATSALKSVPPLVSLTQSPEPDDVFQLALIDPDPRDAVATLIATFRNARVMETVHIGTGKRTGTGRAKKEQASTQWQDIDAMQQHIHGYIDGDPRYPHLPGEKDLQQFGGALFNALFPDQVRRLYDAARSEQVTQRLNLIFTSDNHWLARQAWEFIYDPDRRTFLALEEVNFTRNVLTSIPAERIPARSGPMRILVVVAQPLGLGALSIEEETDVIRSGFRRLLDAKLAEVELLLDATPELLHRTLESAAAPFDILHFIGHGEYREQDDCGYLLFENAEGGVQALDSITLRQIVCRRGIRLVCLNACETGQGGREDFSRGVAQALIAGGVPAVVANQYPVLDVSATSFSRHFYWALAMGQSIGDAAREARVAVNYSISGEAIDWAVPVVFARNPAQRICVPRAAAEYERTRTASERQRRRAMQDRIKIGMWNAHRMIPHLPEICDRLTKMQDVYSFETVSFPAPIGTWRREQDEDQAYVVAETLYERLKNKPRELGLDRLVCMINFPLKSGKKKNLYYWPIEPGQAERLSIVSTFDLLDQLTGPDFTVERMMAHLAAAVVADLIPHLPGVGPADCPFFYNKDRDISSIAGRLRFCAACRRQCKKQEDQARLRIAERLLAAYP</sequence>
<keyword evidence="4" id="KW-1185">Reference proteome</keyword>
<dbReference type="eggNOG" id="COG4995">
    <property type="taxonomic scope" value="Bacteria"/>
</dbReference>
<dbReference type="Pfam" id="PF12770">
    <property type="entry name" value="CHAT"/>
    <property type="match status" value="1"/>
</dbReference>
<evidence type="ECO:0000259" key="2">
    <source>
        <dbReference type="Pfam" id="PF24096"/>
    </source>
</evidence>
<protein>
    <submittedName>
        <fullName evidence="3">Uncharacterized protein</fullName>
    </submittedName>
</protein>
<dbReference type="OrthoDB" id="8253226at2"/>
<dbReference type="eggNOG" id="COG1075">
    <property type="taxonomic scope" value="Bacteria"/>
</dbReference>
<dbReference type="Pfam" id="PF24096">
    <property type="entry name" value="DUF7379"/>
    <property type="match status" value="1"/>
</dbReference>
<dbReference type="Proteomes" id="UP000001660">
    <property type="component" value="Chromosome"/>
</dbReference>